<feature type="region of interest" description="Disordered" evidence="1">
    <location>
        <begin position="1840"/>
        <end position="1861"/>
    </location>
</feature>
<organism evidence="2 3">
    <name type="scientific">Stomoxys calcitrans</name>
    <name type="common">Stable fly</name>
    <name type="synonym">Conops calcitrans</name>
    <dbReference type="NCBI Taxonomy" id="35570"/>
    <lineage>
        <taxon>Eukaryota</taxon>
        <taxon>Metazoa</taxon>
        <taxon>Ecdysozoa</taxon>
        <taxon>Arthropoda</taxon>
        <taxon>Hexapoda</taxon>
        <taxon>Insecta</taxon>
        <taxon>Pterygota</taxon>
        <taxon>Neoptera</taxon>
        <taxon>Endopterygota</taxon>
        <taxon>Diptera</taxon>
        <taxon>Brachycera</taxon>
        <taxon>Muscomorpha</taxon>
        <taxon>Muscoidea</taxon>
        <taxon>Muscidae</taxon>
        <taxon>Stomoxys</taxon>
    </lineage>
</organism>
<dbReference type="EnsemblMetazoa" id="SCAU016145-RA">
    <property type="protein sequence ID" value="SCAU016145-PA"/>
    <property type="gene ID" value="SCAU016145"/>
</dbReference>
<feature type="compositionally biased region" description="Basic and acidic residues" evidence="1">
    <location>
        <begin position="2308"/>
        <end position="2317"/>
    </location>
</feature>
<dbReference type="STRING" id="35570.A0A1I8QDL2"/>
<dbReference type="VEuPathDB" id="VectorBase:SCAU016145"/>
<reference evidence="2" key="1">
    <citation type="submission" date="2020-05" db="UniProtKB">
        <authorList>
            <consortium name="EnsemblMetazoa"/>
        </authorList>
    </citation>
    <scope>IDENTIFICATION</scope>
    <source>
        <strain evidence="2">USDA</strain>
    </source>
</reference>
<proteinExistence type="predicted"/>
<feature type="compositionally biased region" description="Polar residues" evidence="1">
    <location>
        <begin position="17"/>
        <end position="30"/>
    </location>
</feature>
<feature type="region of interest" description="Disordered" evidence="1">
    <location>
        <begin position="3130"/>
        <end position="3150"/>
    </location>
</feature>
<feature type="region of interest" description="Disordered" evidence="1">
    <location>
        <begin position="1"/>
        <end position="31"/>
    </location>
</feature>
<evidence type="ECO:0000313" key="3">
    <source>
        <dbReference type="Proteomes" id="UP000095300"/>
    </source>
</evidence>
<protein>
    <submittedName>
        <fullName evidence="2">Uncharacterized protein</fullName>
    </submittedName>
</protein>
<feature type="region of interest" description="Disordered" evidence="1">
    <location>
        <begin position="1956"/>
        <end position="1985"/>
    </location>
</feature>
<feature type="region of interest" description="Disordered" evidence="1">
    <location>
        <begin position="2079"/>
        <end position="2117"/>
    </location>
</feature>
<feature type="compositionally biased region" description="Low complexity" evidence="1">
    <location>
        <begin position="2097"/>
        <end position="2106"/>
    </location>
</feature>
<feature type="compositionally biased region" description="Polar residues" evidence="1">
    <location>
        <begin position="2646"/>
        <end position="2665"/>
    </location>
</feature>
<keyword evidence="3" id="KW-1185">Reference proteome</keyword>
<dbReference type="Proteomes" id="UP000095300">
    <property type="component" value="Unassembled WGS sequence"/>
</dbReference>
<accession>A0A1I8QDL2</accession>
<feature type="region of interest" description="Disordered" evidence="1">
    <location>
        <begin position="247"/>
        <end position="289"/>
    </location>
</feature>
<dbReference type="OrthoDB" id="8039423at2759"/>
<feature type="region of interest" description="Disordered" evidence="1">
    <location>
        <begin position="2569"/>
        <end position="2593"/>
    </location>
</feature>
<gene>
    <name evidence="2" type="primary">106085585</name>
</gene>
<feature type="compositionally biased region" description="Polar residues" evidence="1">
    <location>
        <begin position="1958"/>
        <end position="1984"/>
    </location>
</feature>
<evidence type="ECO:0000256" key="1">
    <source>
        <dbReference type="SAM" id="MobiDB-lite"/>
    </source>
</evidence>
<name>A0A1I8QDL2_STOCA</name>
<feature type="region of interest" description="Disordered" evidence="1">
    <location>
        <begin position="2306"/>
        <end position="2325"/>
    </location>
</feature>
<feature type="region of interest" description="Disordered" evidence="1">
    <location>
        <begin position="2264"/>
        <end position="2288"/>
    </location>
</feature>
<feature type="region of interest" description="Disordered" evidence="1">
    <location>
        <begin position="688"/>
        <end position="708"/>
    </location>
</feature>
<feature type="region of interest" description="Disordered" evidence="1">
    <location>
        <begin position="1732"/>
        <end position="1764"/>
    </location>
</feature>
<feature type="compositionally biased region" description="Basic and acidic residues" evidence="1">
    <location>
        <begin position="2079"/>
        <end position="2096"/>
    </location>
</feature>
<sequence length="3150" mass="352021">MSERRACTADRVVSPKSGANDNLPGGSSNRIQRKVTCGSARYWVPSSPELVRNMANNQGNASPYNLNDISVYNQEDYQQGNFLEGFTDQEEKVPQHCVGMHSFPLDDLPQDLLDDYVEPSLYEHDSFDDVMCAFASPQPRPREISPLVGVSKDALSVEEQRQDRNLEKEPPLCSYVIEPLPDDPNIIPPHPTNPNDFAAMIRRARAIERLKAMQEAAILLKTNSQVTEKVRVPKQKVFTTIRRPVRLTRSSTKPPLKGSRSNPSIPEVPKSKQIKTKTAAQEHQPDYIQPKHAADIHGRKLAGLKSKNPKLLLNPIEPSTYLPSSRFIKPSPSTDAASMTATYEDIIKRAARILSKSNATKGIPCSQICHREDEEDLLDEFETLEELYNAQPMEKCASITRQDNQLIERIKALERQIYEASPCKDETRHSSGLPVMEQQGQKEMPAEGSQMFGITDAPAECVSSRSPARYATPKTTLKDLDVMERADLDYANSELVLSDISIPTEMYDQDISLQEYGLEDITSPELVDLSISLPKALDPDYPLTLADEITMADTEGGEQEKSLGFLDSVASAVVDKLKNIFVGLPREEHEKNDDGISFQMDSSLPNIFEDTPPQPKAECSPENSPSEEALSKSACLVSPIVIPPHPKDPKDYATMIKRAQLIQKLKAREMETALSHIKSKRTVFKPSVPKTGSVAKKRAGKKIAKSESTQKVYPPGEFPPGYVEAVARARALAGYKNRSIILNPQRAATIAALNSKREAELAAEAALPTVERIRRRIARIRENNARPILTRPSIETLATLAAIRENLVQPSQSLREKSKRTSLPRRMKQIGESVFTKQLKRPIGRYKPMTPITEESYGEKDLIEFSPLRPHELRMRLNYLTELANKTKEAQCKECPTTPKQIGSPAMPRSAEYHYTPITLRSPTGSSTPVEVRKETFTQKFGNKGLEETIHEEIMKTSQIEDNGQVSSKSRKVTTTTDEHGNVVLCQVEEEGHPQTEGDAIILDDIEAIEAPDFLNTSVITSEPEDPSLPTPRELIDRIRQQVHQKLQHVMPPVLTVPPVLGFQHDFPDENLFDVAMPEVPTSPEMHTSLSLTSLNIHSPTVSLPFCLGETPPHTKQPVSPSQQASAAKMVHPRSAEVVRCSKIQSDFNTKSTIVPSYPKDYVAMVKRARAIHNLKKQKGAGTAALSHARPINQAAKKIKRTTLSRRPGLVPRVQKRSQKELKLKECQAQPPPIPPEYAADVARARQLAGLKNTTALLNPELAAKMTAQKAAEDAFELLPPYQKILKRMEKLRAIHTNRSKVEVSADVLGVIEAIRDTVPPIRIEKKISTAKSQHSEKPQEKVSPKIRDGSLEEFEAIERELAKTHHSPQIPFDTTDRERLSLDEFENLERQIGRALQHQKDMSRTKTSLEEFEEIEKLLKATEESTTGITITAQPRTSLDEFEKIERQLAIAEFCPEQGTVPIHLYDVTPRATNGARRRRNLMQEMATNQPVENADLYKNLVSEFAIGQTESIESNGLHTLMSYTPECPKERLRKIKEAQQTHIAQKEDLNVETCPSPLPVYTPITLASPTKSSVLKELTLATQADVAKDDKLVDLQTPKLQTKGFKLLDELRYIPFDVLEYEDVPHMPDISFDDPISPPPQPSELINKIRMQVQKKLKEDIPAHKVFSPKKLNFPDVESAENLFELSAPSLIQTPQMITPKSQIQQTPSVSLPFIWQEFSPHTSEVKALRSPSPVISREPPPFESSKVSPAEAPFKVPPHPKDPKDYEAMIKRAQAIHKLKLQQRETEKETAAPVAFGVSTAAKSQGRVPISRWAKPPQRVSQMKPSKKLVQKKTSIKKWPSQQKTQVIDETDCSQEPPPIPTEYAAAVARARTLAGYKNKTAALNPDVAARQAKRKAAAEAQADAFAALSEHEKLKIRLQKLKSRPEDIQLAKLTIEQMAILQHLKEVLSHESSSHTTSRAQRLSITPCTTHSAESESFSNEMAEFEELEKIELSPHSMQQDAPKAPDVLEMSQIIAKLQQQQLATPALIRIEDKYKHLTSQMRTGPKIPTPLSPIKTPDFHYSPIPWESPMSGKRIEKSTMHSSPHSEKRTTDTTTNIATQTPKTIQAQPKDTARDYTVLEDIEEPSLLDMSPISPTGAPRPRDIIEQITKNVHNRPSRRDVPVDHLIELRTPPRELPLPQDISVDEDLLAMTCPTPPITPPLKTPDQFPGKMASDISLPEVFVESPNTSVPLLRRPMSSLEGPISSTQSADSEQQLNAYQKAEETAKADATTPKRGATDESTRAKGLPISKRYGMRPRPVLKKQSETGKTARPEWPAKPPPLPAEYVEQVVRARRLAGLPYGTKALTPNDVAKTIQQPPPPSTSNFRTLMARIAEMRRKGHMPQAKPTLAAAGYLDAIKAGFPGESNEGFSGSPLSGYISNAPITLDSSPHQQIASIHNFEDLLELESLGNIEEPSLVDLSAPEQDFEQSMFETPKNSFSTPSRLIDRIRKQVFEKLKTEKVAALPSPNRSTPPVLNFPEDFPDDEIFDISAPDFTESPQRSDSNICSPNISLPQYFNMLSTPKSASPGKCRSPKAHIPVNKTTISPPIMGVHRGIRIKTPQESNVRIPPHPKDPADYIAMIQRAQLVQKLKALREAEAMQSKTKISSRSQPTTRNVKNLSQREPRGKSMSKTAAKHKVPAMQEYPAEPPSLPLDYVLAVARARKIAGLKNTAAVLNPPKPPQDYATIRARAAALRSQIGDIGLAEQEFGDKMVYRKPCEPKNQETKEQDVVWSTNLKPARDRYRDLRSTIHITTPKTSHKPATPDTPDILHEYSPIELVASPRCPFVDNISLPQLGDVSMPADLYDNYPYLSDNDIEQNLLSYELQLPRQGPKDDFDALENQIKKKFNTRQISLSPRAICSLRDDSMDEFEPLERSLERTPQTRQLSISSEVASALVDNSIQEFETPERNTQQTLEKPSDNMNRARRISLTPRAFCVIQKDSMDEFEALERNLEKTPQARQLSISPQIVTAFADNSIQEFETPERNAQQALEKPSDNMNRARQISLTPRAFCVMREDSMDEFDALERYVEKTPQTRQLSISPRLASALENNSISEFATLERNASQTRTCPRFNDTPQSKFVSGEFSAVQSLRGTEREGSIPNRH</sequence>
<dbReference type="KEGG" id="scac:106085585"/>
<feature type="compositionally biased region" description="Polar residues" evidence="1">
    <location>
        <begin position="248"/>
        <end position="264"/>
    </location>
</feature>
<feature type="region of interest" description="Disordered" evidence="1">
    <location>
        <begin position="605"/>
        <end position="630"/>
    </location>
</feature>
<evidence type="ECO:0000313" key="2">
    <source>
        <dbReference type="EnsemblMetazoa" id="SCAU016145-PA"/>
    </source>
</evidence>
<feature type="region of interest" description="Disordered" evidence="1">
    <location>
        <begin position="2646"/>
        <end position="2677"/>
    </location>
</feature>